<dbReference type="Proteomes" id="UP000030701">
    <property type="component" value="Unassembled WGS sequence"/>
</dbReference>
<evidence type="ECO:0000313" key="1">
    <source>
        <dbReference type="EMBL" id="EXM26416.1"/>
    </source>
</evidence>
<dbReference type="AlphaFoldDB" id="X0LZA3"/>
<dbReference type="HOGENOM" id="CLU_3260577_0_0_1"/>
<name>X0LZA3_FUSOX</name>
<reference evidence="1" key="1">
    <citation type="submission" date="2011-11" db="EMBL/GenBank/DDBJ databases">
        <title>The Genome Sequence of Fusarium oxysporum Cotton.</title>
        <authorList>
            <consortium name="The Broad Institute Genome Sequencing Platform"/>
            <person name="Ma L.-J."/>
            <person name="Gale L.R."/>
            <person name="Schwartz D.C."/>
            <person name="Zhou S."/>
            <person name="Corby-Kistler H."/>
            <person name="Young S.K."/>
            <person name="Zeng Q."/>
            <person name="Gargeya S."/>
            <person name="Fitzgerald M."/>
            <person name="Haas B."/>
            <person name="Abouelleil A."/>
            <person name="Alvarado L."/>
            <person name="Arachchi H.M."/>
            <person name="Berlin A."/>
            <person name="Brown A."/>
            <person name="Chapman S.B."/>
            <person name="Chen Z."/>
            <person name="Dunbar C."/>
            <person name="Freedman E."/>
            <person name="Gearin G."/>
            <person name="Goldberg J."/>
            <person name="Griggs A."/>
            <person name="Gujja S."/>
            <person name="Heiman D."/>
            <person name="Howarth C."/>
            <person name="Larson L."/>
            <person name="Lui A."/>
            <person name="MacDonald P.J.P."/>
            <person name="Montmayeur A."/>
            <person name="Murphy C."/>
            <person name="Neiman D."/>
            <person name="Pearson M."/>
            <person name="Priest M."/>
            <person name="Roberts A."/>
            <person name="Saif S."/>
            <person name="Shea T."/>
            <person name="Shenoy N."/>
            <person name="Sisk P."/>
            <person name="Stolte C."/>
            <person name="Sykes S."/>
            <person name="Wortman J."/>
            <person name="Nusbaum C."/>
            <person name="Birren B."/>
        </authorList>
    </citation>
    <scope>NUCLEOTIDE SEQUENCE [LARGE SCALE GENOMIC DNA]</scope>
    <source>
        <strain evidence="1">25433</strain>
    </source>
</reference>
<protein>
    <submittedName>
        <fullName evidence="1">Uncharacterized protein</fullName>
    </submittedName>
</protein>
<sequence length="42" mass="4785">MLSWKCRKMQRESLQLLSVAYLAIKAGQTDQKQFLSPGGMLQ</sequence>
<dbReference type="EMBL" id="JH657931">
    <property type="protein sequence ID" value="EXM26416.1"/>
    <property type="molecule type" value="Genomic_DNA"/>
</dbReference>
<organism evidence="1">
    <name type="scientific">Fusarium oxysporum f. sp. vasinfectum 25433</name>
    <dbReference type="NCBI Taxonomy" id="1089449"/>
    <lineage>
        <taxon>Eukaryota</taxon>
        <taxon>Fungi</taxon>
        <taxon>Dikarya</taxon>
        <taxon>Ascomycota</taxon>
        <taxon>Pezizomycotina</taxon>
        <taxon>Sordariomycetes</taxon>
        <taxon>Hypocreomycetidae</taxon>
        <taxon>Hypocreales</taxon>
        <taxon>Nectriaceae</taxon>
        <taxon>Fusarium</taxon>
        <taxon>Fusarium oxysporum species complex</taxon>
    </lineage>
</organism>
<proteinExistence type="predicted"/>
<reference evidence="1" key="2">
    <citation type="submission" date="2012-05" db="EMBL/GenBank/DDBJ databases">
        <title>The Genome Annotation of Fusarium oxysporum Cotton.</title>
        <authorList>
            <consortium name="The Broad Institute Genomics Platform"/>
            <person name="Ma L.-J."/>
            <person name="Corby-Kistler H."/>
            <person name="Broz K."/>
            <person name="Gale L.R."/>
            <person name="Jonkers W."/>
            <person name="O'Donnell K."/>
            <person name="Ploetz R."/>
            <person name="Steinberg C."/>
            <person name="Schwartz D.C."/>
            <person name="VanEtten H."/>
            <person name="Zhou S."/>
            <person name="Young S.K."/>
            <person name="Zeng Q."/>
            <person name="Gargeya S."/>
            <person name="Fitzgerald M."/>
            <person name="Abouelleil A."/>
            <person name="Alvarado L."/>
            <person name="Chapman S.B."/>
            <person name="Gainer-Dewar J."/>
            <person name="Goldberg J."/>
            <person name="Griggs A."/>
            <person name="Gujja S."/>
            <person name="Hansen M."/>
            <person name="Howarth C."/>
            <person name="Imamovic A."/>
            <person name="Ireland A."/>
            <person name="Larimer J."/>
            <person name="McCowan C."/>
            <person name="Murphy C."/>
            <person name="Pearson M."/>
            <person name="Poon T.W."/>
            <person name="Priest M."/>
            <person name="Roberts A."/>
            <person name="Saif S."/>
            <person name="Shea T."/>
            <person name="Sykes S."/>
            <person name="Wortman J."/>
            <person name="Nusbaum C."/>
            <person name="Birren B."/>
        </authorList>
    </citation>
    <scope>NUCLEOTIDE SEQUENCE</scope>
    <source>
        <strain evidence="1">25433</strain>
    </source>
</reference>
<accession>X0LZA3</accession>
<gene>
    <name evidence="1" type="ORF">FOTG_07414</name>
</gene>